<keyword evidence="2" id="KW-1185">Reference proteome</keyword>
<proteinExistence type="predicted"/>
<gene>
    <name evidence="1" type="ORF">SAMN05444336_102184</name>
</gene>
<dbReference type="AlphaFoldDB" id="A0A1H2VWR6"/>
<name>A0A1H2VWR6_9RHOB</name>
<evidence type="ECO:0000313" key="2">
    <source>
        <dbReference type="Proteomes" id="UP000199118"/>
    </source>
</evidence>
<organism evidence="1 2">
    <name type="scientific">Albimonas donghaensis</name>
    <dbReference type="NCBI Taxonomy" id="356660"/>
    <lineage>
        <taxon>Bacteria</taxon>
        <taxon>Pseudomonadati</taxon>
        <taxon>Pseudomonadota</taxon>
        <taxon>Alphaproteobacteria</taxon>
        <taxon>Rhodobacterales</taxon>
        <taxon>Paracoccaceae</taxon>
        <taxon>Albimonas</taxon>
    </lineage>
</organism>
<reference evidence="1 2" key="1">
    <citation type="submission" date="2016-10" db="EMBL/GenBank/DDBJ databases">
        <authorList>
            <person name="de Groot N.N."/>
        </authorList>
    </citation>
    <scope>NUCLEOTIDE SEQUENCE [LARGE SCALE GENOMIC DNA]</scope>
    <source>
        <strain evidence="1 2">DSM 17890</strain>
    </source>
</reference>
<protein>
    <submittedName>
        <fullName evidence="1">Uncharacterized protein</fullName>
    </submittedName>
</protein>
<accession>A0A1H2VWR6</accession>
<evidence type="ECO:0000313" key="1">
    <source>
        <dbReference type="EMBL" id="SDW72299.1"/>
    </source>
</evidence>
<dbReference type="EMBL" id="FNMZ01000002">
    <property type="protein sequence ID" value="SDW72299.1"/>
    <property type="molecule type" value="Genomic_DNA"/>
</dbReference>
<dbReference type="OrthoDB" id="9921178at2"/>
<dbReference type="STRING" id="356660.SAMN05444336_102184"/>
<dbReference type="Proteomes" id="UP000199118">
    <property type="component" value="Unassembled WGS sequence"/>
</dbReference>
<sequence length="136" mass="14699">MTRPSPTDARIDAAEARRADAASDADALPTLHAEVLERLALAVSARLRGRLMAAETRIARAATDDERFMAEDAAQELEWLLGRIDMHVAIARDRRGQMVEIDPALHDVLTARGKLAAFPAPLTAFVEPPHPAVACA</sequence>
<dbReference type="RefSeq" id="WP_092680459.1">
    <property type="nucleotide sequence ID" value="NZ_FNMZ01000002.1"/>
</dbReference>